<evidence type="ECO:0000313" key="6">
    <source>
        <dbReference type="EMBL" id="GIX79432.1"/>
    </source>
</evidence>
<sequence length="115" mass="12804">MALLFIVAGLVGSMIFGHLLDCTQRFKETAFSVCVASFITCLVFSACLYLDHIWIQYLTIGIYGFFLTSFLPIGFEYGIEVTYPLPEVVCAILLSSSTMVGTKIKHDYFLHSIGN</sequence>
<keyword evidence="4 5" id="KW-0472">Membrane</keyword>
<gene>
    <name evidence="6" type="primary">C09D4.1</name>
    <name evidence="6" type="ORF">CEXT_442201</name>
</gene>
<evidence type="ECO:0000256" key="2">
    <source>
        <dbReference type="ARBA" id="ARBA00022692"/>
    </source>
</evidence>
<dbReference type="PANTHER" id="PTHR10924:SF4">
    <property type="entry name" value="GH15861P"/>
    <property type="match status" value="1"/>
</dbReference>
<comment type="caution">
    <text evidence="6">The sequence shown here is derived from an EMBL/GenBank/DDBJ whole genome shotgun (WGS) entry which is preliminary data.</text>
</comment>
<dbReference type="GO" id="GO:0097037">
    <property type="term" value="P:heme export"/>
    <property type="evidence" value="ECO:0007669"/>
    <property type="project" value="TreeGrafter"/>
</dbReference>
<protein>
    <submittedName>
        <fullName evidence="6">MFS-type transporter C09D4.1</fullName>
    </submittedName>
</protein>
<dbReference type="SUPFAM" id="SSF103473">
    <property type="entry name" value="MFS general substrate transporter"/>
    <property type="match status" value="1"/>
</dbReference>
<feature type="transmembrane region" description="Helical" evidence="5">
    <location>
        <begin position="30"/>
        <end position="50"/>
    </location>
</feature>
<keyword evidence="7" id="KW-1185">Reference proteome</keyword>
<reference evidence="6 7" key="1">
    <citation type="submission" date="2021-06" db="EMBL/GenBank/DDBJ databases">
        <title>Caerostris extrusa draft genome.</title>
        <authorList>
            <person name="Kono N."/>
            <person name="Arakawa K."/>
        </authorList>
    </citation>
    <scope>NUCLEOTIDE SEQUENCE [LARGE SCALE GENOMIC DNA]</scope>
</reference>
<dbReference type="InterPro" id="IPR036259">
    <property type="entry name" value="MFS_trans_sf"/>
</dbReference>
<dbReference type="GO" id="GO:0015232">
    <property type="term" value="F:heme transmembrane transporter activity"/>
    <property type="evidence" value="ECO:0007669"/>
    <property type="project" value="TreeGrafter"/>
</dbReference>
<evidence type="ECO:0000256" key="1">
    <source>
        <dbReference type="ARBA" id="ARBA00004141"/>
    </source>
</evidence>
<keyword evidence="2 5" id="KW-0812">Transmembrane</keyword>
<comment type="subcellular location">
    <subcellularLocation>
        <location evidence="1">Membrane</location>
        <topology evidence="1">Multi-pass membrane protein</topology>
    </subcellularLocation>
</comment>
<dbReference type="EMBL" id="BPLR01020492">
    <property type="protein sequence ID" value="GIX79432.1"/>
    <property type="molecule type" value="Genomic_DNA"/>
</dbReference>
<evidence type="ECO:0000256" key="5">
    <source>
        <dbReference type="SAM" id="Phobius"/>
    </source>
</evidence>
<dbReference type="GO" id="GO:0020037">
    <property type="term" value="F:heme binding"/>
    <property type="evidence" value="ECO:0007669"/>
    <property type="project" value="TreeGrafter"/>
</dbReference>
<evidence type="ECO:0000313" key="7">
    <source>
        <dbReference type="Proteomes" id="UP001054945"/>
    </source>
</evidence>
<organism evidence="6 7">
    <name type="scientific">Caerostris extrusa</name>
    <name type="common">Bark spider</name>
    <name type="synonym">Caerostris bankana</name>
    <dbReference type="NCBI Taxonomy" id="172846"/>
    <lineage>
        <taxon>Eukaryota</taxon>
        <taxon>Metazoa</taxon>
        <taxon>Ecdysozoa</taxon>
        <taxon>Arthropoda</taxon>
        <taxon>Chelicerata</taxon>
        <taxon>Arachnida</taxon>
        <taxon>Araneae</taxon>
        <taxon>Araneomorphae</taxon>
        <taxon>Entelegynae</taxon>
        <taxon>Araneoidea</taxon>
        <taxon>Araneidae</taxon>
        <taxon>Caerostris</taxon>
    </lineage>
</organism>
<dbReference type="Proteomes" id="UP001054945">
    <property type="component" value="Unassembled WGS sequence"/>
</dbReference>
<accession>A0AAV4N3M4</accession>
<evidence type="ECO:0000256" key="3">
    <source>
        <dbReference type="ARBA" id="ARBA00022989"/>
    </source>
</evidence>
<dbReference type="PANTHER" id="PTHR10924">
    <property type="entry name" value="MAJOR FACILITATOR SUPERFAMILY PROTEIN-RELATED"/>
    <property type="match status" value="1"/>
</dbReference>
<name>A0AAV4N3M4_CAEEX</name>
<keyword evidence="3 5" id="KW-1133">Transmembrane helix</keyword>
<proteinExistence type="predicted"/>
<dbReference type="AlphaFoldDB" id="A0AAV4N3M4"/>
<dbReference type="InterPro" id="IPR049680">
    <property type="entry name" value="FLVCR1-2_SLC49-like"/>
</dbReference>
<feature type="transmembrane region" description="Helical" evidence="5">
    <location>
        <begin position="57"/>
        <end position="75"/>
    </location>
</feature>
<evidence type="ECO:0000256" key="4">
    <source>
        <dbReference type="ARBA" id="ARBA00023136"/>
    </source>
</evidence>
<dbReference type="GO" id="GO:0016020">
    <property type="term" value="C:membrane"/>
    <property type="evidence" value="ECO:0007669"/>
    <property type="project" value="UniProtKB-SubCell"/>
</dbReference>